<feature type="signal peptide" evidence="1">
    <location>
        <begin position="1"/>
        <end position="25"/>
    </location>
</feature>
<dbReference type="Proteomes" id="UP001237780">
    <property type="component" value="Unassembled WGS sequence"/>
</dbReference>
<dbReference type="GO" id="GO:0016491">
    <property type="term" value="F:oxidoreductase activity"/>
    <property type="evidence" value="ECO:0007669"/>
    <property type="project" value="UniProtKB-KW"/>
</dbReference>
<keyword evidence="4" id="KW-1185">Reference proteome</keyword>
<protein>
    <submittedName>
        <fullName evidence="3">Glucose/arabinose dehydrogenase</fullName>
        <ecNumber evidence="3">1.1.5.-</ecNumber>
    </submittedName>
</protein>
<dbReference type="InterPro" id="IPR011042">
    <property type="entry name" value="6-blade_b-propeller_TolB-like"/>
</dbReference>
<gene>
    <name evidence="3" type="ORF">QFZ34_001735</name>
</gene>
<accession>A0ABU0S712</accession>
<evidence type="ECO:0000259" key="2">
    <source>
        <dbReference type="Pfam" id="PF07995"/>
    </source>
</evidence>
<dbReference type="EMBL" id="JAUSZT010000003">
    <property type="protein sequence ID" value="MDQ0996553.1"/>
    <property type="molecule type" value="Genomic_DNA"/>
</dbReference>
<dbReference type="Gene3D" id="2.120.10.30">
    <property type="entry name" value="TolB, C-terminal domain"/>
    <property type="match status" value="1"/>
</dbReference>
<dbReference type="RefSeq" id="WP_307279467.1">
    <property type="nucleotide sequence ID" value="NZ_JAUSZT010000003.1"/>
</dbReference>
<evidence type="ECO:0000256" key="1">
    <source>
        <dbReference type="SAM" id="SignalP"/>
    </source>
</evidence>
<proteinExistence type="predicted"/>
<keyword evidence="1" id="KW-0732">Signal</keyword>
<dbReference type="SUPFAM" id="SSF50952">
    <property type="entry name" value="Soluble quinoprotein glucose dehydrogenase"/>
    <property type="match status" value="1"/>
</dbReference>
<dbReference type="EC" id="1.1.5.-" evidence="3"/>
<organism evidence="3 4">
    <name type="scientific">Phyllobacterium ifriqiyense</name>
    <dbReference type="NCBI Taxonomy" id="314238"/>
    <lineage>
        <taxon>Bacteria</taxon>
        <taxon>Pseudomonadati</taxon>
        <taxon>Pseudomonadota</taxon>
        <taxon>Alphaproteobacteria</taxon>
        <taxon>Hyphomicrobiales</taxon>
        <taxon>Phyllobacteriaceae</taxon>
        <taxon>Phyllobacterium</taxon>
    </lineage>
</organism>
<evidence type="ECO:0000313" key="4">
    <source>
        <dbReference type="Proteomes" id="UP001237780"/>
    </source>
</evidence>
<name>A0ABU0S712_9HYPH</name>
<sequence>MRRNYKVMTASLSALLSALSLPAEAKDFKTQTVTVSAETIADGLDYPWGLAFLPDGSLLVTERSGTMRLVKQGKLSEPIENVPEVWANGQGGLLDIALAPDFSTSNTIYFTYSQPGQGGAGTALASAKLVYGSDGTELENVRTLVSMSKRTNKGQHFGSRIVISPDGKLFVTMGERGEQERAQDYMDHAGSVLRVNADGTTPSDNPYADGKKALPEIWSKGHRNPQGATWDPLTHSLLTLEHGAKGGDEINQPQAGKNYGWPVITYGVDYSGAKIGQGTAAEGYEQPLYYWDPSIAPSGLVAYSGDMFPEWKGDLLAGALKFEMLVRLDRDEKGKMKGEERLFEGEFGRIRDVRAAPDGSVYLLTDASNGKIIRLTRASDG</sequence>
<reference evidence="3 4" key="1">
    <citation type="submission" date="2023-07" db="EMBL/GenBank/DDBJ databases">
        <title>Comparative genomics of wheat-associated soil bacteria to identify genetic determinants of phenazine resistance.</title>
        <authorList>
            <person name="Mouncey N."/>
        </authorList>
    </citation>
    <scope>NUCLEOTIDE SEQUENCE [LARGE SCALE GENOMIC DNA]</scope>
    <source>
        <strain evidence="3 4">W4I11</strain>
    </source>
</reference>
<dbReference type="PANTHER" id="PTHR19328">
    <property type="entry name" value="HEDGEHOG-INTERACTING PROTEIN"/>
    <property type="match status" value="1"/>
</dbReference>
<keyword evidence="3" id="KW-0560">Oxidoreductase</keyword>
<dbReference type="PANTHER" id="PTHR19328:SF75">
    <property type="entry name" value="ALDOSE SUGAR DEHYDROGENASE YLII"/>
    <property type="match status" value="1"/>
</dbReference>
<dbReference type="InterPro" id="IPR012938">
    <property type="entry name" value="Glc/Sorbosone_DH"/>
</dbReference>
<comment type="caution">
    <text evidence="3">The sequence shown here is derived from an EMBL/GenBank/DDBJ whole genome shotgun (WGS) entry which is preliminary data.</text>
</comment>
<dbReference type="Pfam" id="PF07995">
    <property type="entry name" value="GSDH"/>
    <property type="match status" value="1"/>
</dbReference>
<feature type="chain" id="PRO_5046431730" evidence="1">
    <location>
        <begin position="26"/>
        <end position="381"/>
    </location>
</feature>
<feature type="domain" description="Glucose/Sorbosone dehydrogenase" evidence="2">
    <location>
        <begin position="44"/>
        <end position="374"/>
    </location>
</feature>
<dbReference type="InterPro" id="IPR011041">
    <property type="entry name" value="Quinoprot_gluc/sorb_DH_b-prop"/>
</dbReference>
<evidence type="ECO:0000313" key="3">
    <source>
        <dbReference type="EMBL" id="MDQ0996553.1"/>
    </source>
</evidence>